<organism evidence="6 7">
    <name type="scientific">Niastella caeni</name>
    <dbReference type="NCBI Taxonomy" id="2569763"/>
    <lineage>
        <taxon>Bacteria</taxon>
        <taxon>Pseudomonadati</taxon>
        <taxon>Bacteroidota</taxon>
        <taxon>Chitinophagia</taxon>
        <taxon>Chitinophagales</taxon>
        <taxon>Chitinophagaceae</taxon>
        <taxon>Niastella</taxon>
    </lineage>
</organism>
<evidence type="ECO:0000259" key="5">
    <source>
        <dbReference type="Pfam" id="PF13525"/>
    </source>
</evidence>
<dbReference type="Proteomes" id="UP000306918">
    <property type="component" value="Unassembled WGS sequence"/>
</dbReference>
<evidence type="ECO:0000256" key="4">
    <source>
        <dbReference type="SAM" id="SignalP"/>
    </source>
</evidence>
<reference evidence="6 7" key="1">
    <citation type="submission" date="2019-04" db="EMBL/GenBank/DDBJ databases">
        <title>Niastella caeni sp. nov., isolated from activated sludge.</title>
        <authorList>
            <person name="Sheng M."/>
        </authorList>
    </citation>
    <scope>NUCLEOTIDE SEQUENCE [LARGE SCALE GENOMIC DNA]</scope>
    <source>
        <strain evidence="6 7">HX-2-15</strain>
    </source>
</reference>
<dbReference type="OrthoDB" id="9770761at2"/>
<keyword evidence="1 4" id="KW-0732">Signal</keyword>
<protein>
    <submittedName>
        <fullName evidence="6">Outer membrane protein assembly factor BamD</fullName>
    </submittedName>
</protein>
<dbReference type="RefSeq" id="WP_136580415.1">
    <property type="nucleotide sequence ID" value="NZ_STFF01000012.1"/>
</dbReference>
<sequence length="271" mass="31950">MRSALLIAIVALSLASCSKFSKVQKSTDYDYKLRMAEKYYVAQKYHYAQQLYEELFPLMKGQPQFEDLFYKYAYCSYYLRDWLQAENLFKQFVEVFPNSAKAEEMEFMRAYTYYRQSPKPELDQTNTQKTIGLMQTFINTHPNSTKNKEASEIMDKCRAKLEEKEYGSATLYYNMGHYRAAAIAYTSLMSDFPDSEKSDAYKLQVIKSYYLFAMNSIEEKKTARFEQVITECNDFIDRFPESTLKKEVENYQTLSKNNLKANNNEQITKTN</sequence>
<dbReference type="EMBL" id="STFF01000012">
    <property type="protein sequence ID" value="THU31968.1"/>
    <property type="molecule type" value="Genomic_DNA"/>
</dbReference>
<dbReference type="Pfam" id="PF13525">
    <property type="entry name" value="YfiO"/>
    <property type="match status" value="1"/>
</dbReference>
<evidence type="ECO:0000313" key="7">
    <source>
        <dbReference type="Proteomes" id="UP000306918"/>
    </source>
</evidence>
<evidence type="ECO:0000256" key="1">
    <source>
        <dbReference type="ARBA" id="ARBA00022729"/>
    </source>
</evidence>
<feature type="domain" description="Outer membrane lipoprotein BamD-like" evidence="5">
    <location>
        <begin position="36"/>
        <end position="218"/>
    </location>
</feature>
<keyword evidence="7" id="KW-1185">Reference proteome</keyword>
<dbReference type="InterPro" id="IPR011990">
    <property type="entry name" value="TPR-like_helical_dom_sf"/>
</dbReference>
<proteinExistence type="predicted"/>
<comment type="caution">
    <text evidence="6">The sequence shown here is derived from an EMBL/GenBank/DDBJ whole genome shotgun (WGS) entry which is preliminary data.</text>
</comment>
<keyword evidence="2" id="KW-0472">Membrane</keyword>
<dbReference type="InterPro" id="IPR039565">
    <property type="entry name" value="BamD-like"/>
</dbReference>
<evidence type="ECO:0000256" key="3">
    <source>
        <dbReference type="ARBA" id="ARBA00023237"/>
    </source>
</evidence>
<dbReference type="AlphaFoldDB" id="A0A4S8HAL0"/>
<name>A0A4S8HAL0_9BACT</name>
<accession>A0A4S8HAL0</accession>
<keyword evidence="3" id="KW-0998">Cell outer membrane</keyword>
<gene>
    <name evidence="6" type="primary">bamD</name>
    <name evidence="6" type="ORF">FAM09_27680</name>
</gene>
<feature type="chain" id="PRO_5020484910" evidence="4">
    <location>
        <begin position="22"/>
        <end position="271"/>
    </location>
</feature>
<dbReference type="SUPFAM" id="SSF48452">
    <property type="entry name" value="TPR-like"/>
    <property type="match status" value="1"/>
</dbReference>
<dbReference type="Gene3D" id="1.25.40.10">
    <property type="entry name" value="Tetratricopeptide repeat domain"/>
    <property type="match status" value="1"/>
</dbReference>
<evidence type="ECO:0000256" key="2">
    <source>
        <dbReference type="ARBA" id="ARBA00023136"/>
    </source>
</evidence>
<dbReference type="PROSITE" id="PS51257">
    <property type="entry name" value="PROKAR_LIPOPROTEIN"/>
    <property type="match status" value="1"/>
</dbReference>
<feature type="signal peptide" evidence="4">
    <location>
        <begin position="1"/>
        <end position="21"/>
    </location>
</feature>
<evidence type="ECO:0000313" key="6">
    <source>
        <dbReference type="EMBL" id="THU31968.1"/>
    </source>
</evidence>
<dbReference type="InterPro" id="IPR017689">
    <property type="entry name" value="BamD"/>
</dbReference>
<dbReference type="NCBIfam" id="TIGR03302">
    <property type="entry name" value="OM_YfiO"/>
    <property type="match status" value="1"/>
</dbReference>